<dbReference type="PROSITE" id="PS51257">
    <property type="entry name" value="PROKAR_LIPOPROTEIN"/>
    <property type="match status" value="1"/>
</dbReference>
<comment type="similarity">
    <text evidence="1">Belongs to the UPF0065 (bug) family.</text>
</comment>
<evidence type="ECO:0000313" key="4">
    <source>
        <dbReference type="Proteomes" id="UP000031196"/>
    </source>
</evidence>
<feature type="signal peptide" evidence="2">
    <location>
        <begin position="1"/>
        <end position="26"/>
    </location>
</feature>
<evidence type="ECO:0000256" key="1">
    <source>
        <dbReference type="ARBA" id="ARBA00006987"/>
    </source>
</evidence>
<dbReference type="OrthoDB" id="9780943at2"/>
<dbReference type="InterPro" id="IPR042100">
    <property type="entry name" value="Bug_dom1"/>
</dbReference>
<sequence>MMHFPSRRAVLGTASAFTLLALTACGGNVAGGAAAGNTSKYPSGPVTMTVGQAAGGSTDLIARALADGAAKTLGAPMPVVNKPGANGALATKEVAGKPADGQELVLLTASLVTITPLAVSKDEAVNLDDLDIITGLSQDDYVLVASQGSGFKSFKDVTSAGRNITFGTTGVGTGSQLAQTVLFKQANVQGTDVPFDSGKPALTAVLGNQVELATVQLGEAMAQIQAGKVAPLLVFSEERNSFLPDVPSAKEAGYDVPVAQYRAVAAPKGTPQEVKDKLAAAFKDTFSSDAYKEFNKKNLLTPKEISGQEVATQWKDYAAKYKSLVEKYGISLSGNK</sequence>
<proteinExistence type="inferred from homology"/>
<accession>A0A0B4DJ51</accession>
<dbReference type="PROSITE" id="PS51318">
    <property type="entry name" value="TAT"/>
    <property type="match status" value="1"/>
</dbReference>
<dbReference type="EMBL" id="JWTB01000007">
    <property type="protein sequence ID" value="KIC68862.1"/>
    <property type="molecule type" value="Genomic_DNA"/>
</dbReference>
<comment type="caution">
    <text evidence="3">The sequence shown here is derived from an EMBL/GenBank/DDBJ whole genome shotgun (WGS) entry which is preliminary data.</text>
</comment>
<dbReference type="Proteomes" id="UP000031196">
    <property type="component" value="Unassembled WGS sequence"/>
</dbReference>
<dbReference type="Pfam" id="PF03401">
    <property type="entry name" value="TctC"/>
    <property type="match status" value="1"/>
</dbReference>
<protein>
    <submittedName>
        <fullName evidence="3">ABC transporter substrate-binding protein</fullName>
    </submittedName>
</protein>
<dbReference type="PANTHER" id="PTHR42928:SF5">
    <property type="entry name" value="BLR1237 PROTEIN"/>
    <property type="match status" value="1"/>
</dbReference>
<dbReference type="InterPro" id="IPR006311">
    <property type="entry name" value="TAT_signal"/>
</dbReference>
<dbReference type="CDD" id="cd07012">
    <property type="entry name" value="PBP2_Bug_TTT"/>
    <property type="match status" value="1"/>
</dbReference>
<dbReference type="InterPro" id="IPR005064">
    <property type="entry name" value="BUG"/>
</dbReference>
<evidence type="ECO:0000256" key="2">
    <source>
        <dbReference type="SAM" id="SignalP"/>
    </source>
</evidence>
<gene>
    <name evidence="3" type="ORF">RM50_03515</name>
</gene>
<dbReference type="SUPFAM" id="SSF53850">
    <property type="entry name" value="Periplasmic binding protein-like II"/>
    <property type="match status" value="1"/>
</dbReference>
<reference evidence="3 4" key="1">
    <citation type="submission" date="2014-12" db="EMBL/GenBank/DDBJ databases">
        <title>Genome sequencing of Arthrobacter phenanthrenivorans SWC37.</title>
        <authorList>
            <person name="Tan P.W."/>
            <person name="Chan K.-G."/>
        </authorList>
    </citation>
    <scope>NUCLEOTIDE SEQUENCE [LARGE SCALE GENOMIC DNA]</scope>
    <source>
        <strain evidence="3 4">SWC37</strain>
    </source>
</reference>
<organism evidence="3 4">
    <name type="scientific">Pseudarthrobacter phenanthrenivorans</name>
    <name type="common">Arthrobacter phenanthrenivorans</name>
    <dbReference type="NCBI Taxonomy" id="361575"/>
    <lineage>
        <taxon>Bacteria</taxon>
        <taxon>Bacillati</taxon>
        <taxon>Actinomycetota</taxon>
        <taxon>Actinomycetes</taxon>
        <taxon>Micrococcales</taxon>
        <taxon>Micrococcaceae</taxon>
        <taxon>Pseudarthrobacter</taxon>
    </lineage>
</organism>
<evidence type="ECO:0000313" key="3">
    <source>
        <dbReference type="EMBL" id="KIC68862.1"/>
    </source>
</evidence>
<dbReference type="Gene3D" id="3.40.190.150">
    <property type="entry name" value="Bordetella uptake gene, domain 1"/>
    <property type="match status" value="1"/>
</dbReference>
<dbReference type="PANTHER" id="PTHR42928">
    <property type="entry name" value="TRICARBOXYLATE-BINDING PROTEIN"/>
    <property type="match status" value="1"/>
</dbReference>
<keyword evidence="2" id="KW-0732">Signal</keyword>
<name>A0A0B4DJ51_PSEPS</name>
<dbReference type="RefSeq" id="WP_043450001.1">
    <property type="nucleotide sequence ID" value="NZ_JWTB01000007.1"/>
</dbReference>
<dbReference type="PIRSF" id="PIRSF017082">
    <property type="entry name" value="YflP"/>
    <property type="match status" value="1"/>
</dbReference>
<dbReference type="AlphaFoldDB" id="A0A0B4DJ51"/>
<dbReference type="Gene3D" id="3.40.190.10">
    <property type="entry name" value="Periplasmic binding protein-like II"/>
    <property type="match status" value="1"/>
</dbReference>
<feature type="chain" id="PRO_5039584410" evidence="2">
    <location>
        <begin position="27"/>
        <end position="336"/>
    </location>
</feature>